<feature type="transmembrane region" description="Helical" evidence="8">
    <location>
        <begin position="222"/>
        <end position="242"/>
    </location>
</feature>
<evidence type="ECO:0000256" key="2">
    <source>
        <dbReference type="ARBA" id="ARBA00010993"/>
    </source>
</evidence>
<feature type="transmembrane region" description="Helical" evidence="8">
    <location>
        <begin position="412"/>
        <end position="437"/>
    </location>
</feature>
<dbReference type="VEuPathDB" id="FungiDB:TRICI_000029"/>
<dbReference type="GO" id="GO:0005886">
    <property type="term" value="C:plasma membrane"/>
    <property type="evidence" value="ECO:0007669"/>
    <property type="project" value="TreeGrafter"/>
</dbReference>
<accession>A0A642VEM8</accession>
<feature type="domain" description="Bicarbonate transporter-like transmembrane" evidence="9">
    <location>
        <begin position="13"/>
        <end position="180"/>
    </location>
</feature>
<feature type="compositionally biased region" description="Basic and acidic residues" evidence="7">
    <location>
        <begin position="550"/>
        <end position="560"/>
    </location>
</feature>
<protein>
    <recommendedName>
        <fullName evidence="9">Bicarbonate transporter-like transmembrane domain-containing protein</fullName>
    </recommendedName>
</protein>
<organism evidence="10 11">
    <name type="scientific">Trichomonascus ciferrii</name>
    <dbReference type="NCBI Taxonomy" id="44093"/>
    <lineage>
        <taxon>Eukaryota</taxon>
        <taxon>Fungi</taxon>
        <taxon>Dikarya</taxon>
        <taxon>Ascomycota</taxon>
        <taxon>Saccharomycotina</taxon>
        <taxon>Dipodascomycetes</taxon>
        <taxon>Dipodascales</taxon>
        <taxon>Trichomonascaceae</taxon>
        <taxon>Trichomonascus</taxon>
        <taxon>Trichomonascus ciferrii complex</taxon>
    </lineage>
</organism>
<dbReference type="Pfam" id="PF00955">
    <property type="entry name" value="HCO3_cotransp"/>
    <property type="match status" value="2"/>
</dbReference>
<evidence type="ECO:0000259" key="9">
    <source>
        <dbReference type="Pfam" id="PF00955"/>
    </source>
</evidence>
<keyword evidence="4 8" id="KW-0812">Transmembrane</keyword>
<evidence type="ECO:0000256" key="5">
    <source>
        <dbReference type="ARBA" id="ARBA00022989"/>
    </source>
</evidence>
<dbReference type="EMBL" id="SWFS01000007">
    <property type="protein sequence ID" value="KAA8917827.1"/>
    <property type="molecule type" value="Genomic_DNA"/>
</dbReference>
<dbReference type="GO" id="GO:0080139">
    <property type="term" value="F:borate efflux transmembrane transporter activity"/>
    <property type="evidence" value="ECO:0007669"/>
    <property type="project" value="TreeGrafter"/>
</dbReference>
<evidence type="ECO:0000256" key="8">
    <source>
        <dbReference type="SAM" id="Phobius"/>
    </source>
</evidence>
<dbReference type="PANTHER" id="PTHR11453">
    <property type="entry name" value="ANION EXCHANGE PROTEIN"/>
    <property type="match status" value="1"/>
</dbReference>
<dbReference type="PANTHER" id="PTHR11453:SF82">
    <property type="entry name" value="BORON TRANSPORTER 1"/>
    <property type="match status" value="1"/>
</dbReference>
<feature type="transmembrane region" description="Helical" evidence="8">
    <location>
        <begin position="75"/>
        <end position="104"/>
    </location>
</feature>
<evidence type="ECO:0000256" key="7">
    <source>
        <dbReference type="SAM" id="MobiDB-lite"/>
    </source>
</evidence>
<keyword evidence="3" id="KW-0926">Vacuole</keyword>
<gene>
    <name evidence="10" type="ORF">TRICI_000029</name>
</gene>
<dbReference type="GO" id="GO:0005774">
    <property type="term" value="C:vacuolar membrane"/>
    <property type="evidence" value="ECO:0007669"/>
    <property type="project" value="UniProtKB-SubCell"/>
</dbReference>
<sequence>MFMKALNLVFGSPFKGMYRDVKGRLPYFVSDWTDAINYRVIPSTVFIYFTNLLPAIAFAQDMFDKTKNSYGVNEVLLASSMGGIVFGLFSCQPLCIVGVTGPIAIFNYTVYEIIVPRGTPYFPFMAWICLWSMVMHFIIAIFNWVNSLRYVTKYSCDLFGCFICIIYIQKGIQLLTGAFNSTGNAAGFLGVVVALLMMIVGILAFFIGNLTKLFKSPIRKIFADYGTPLTLVFFTGFVHFGGRLSQVELETLPTTKSFAPTATSGGRTHGWFIHFWDIAVSDVFLAIPFALLLTFLFYFDHNVSSLMAQSSEFPLKKPAGFHWDFFLLGLTTGLAGILGIPAPNGLIPQAPLHTRSLCVVKTRVHEIHEHKKIENYNDHVIEQRFTNTIQGLLTIGTMSGPLLVVLGLVPQAVLAGLFWIMGITGLMGNAVVNNIVFIFSDEKLVNPNHPLLRCRKKYLYLFVLVQACGTGAEVAITQTVAAVGFPAVLVGLAILAHFFPRFIPEPEMSLLDAPTAPEFILQNLSPETDSDTASTASSNPRVQSGDDQPIEEHELEEGRNLRRRMSNKP</sequence>
<dbReference type="OrthoDB" id="1735926at2759"/>
<feature type="transmembrane region" description="Helical" evidence="8">
    <location>
        <begin position="45"/>
        <end position="63"/>
    </location>
</feature>
<name>A0A642VEM8_9ASCO</name>
<evidence type="ECO:0000313" key="11">
    <source>
        <dbReference type="Proteomes" id="UP000761534"/>
    </source>
</evidence>
<dbReference type="GO" id="GO:0000324">
    <property type="term" value="C:fungal-type vacuole"/>
    <property type="evidence" value="ECO:0007669"/>
    <property type="project" value="TreeGrafter"/>
</dbReference>
<evidence type="ECO:0000256" key="1">
    <source>
        <dbReference type="ARBA" id="ARBA00004128"/>
    </source>
</evidence>
<reference evidence="10" key="1">
    <citation type="journal article" date="2019" name="G3 (Bethesda)">
        <title>Genome Assemblies of Two Rare Opportunistic Yeast Pathogens: Diutina rugosa (syn. Candida rugosa) and Trichomonascus ciferrii (syn. Candida ciferrii).</title>
        <authorList>
            <person name="Mixao V."/>
            <person name="Saus E."/>
            <person name="Hansen A.P."/>
            <person name="Lass-Florl C."/>
            <person name="Gabaldon T."/>
        </authorList>
    </citation>
    <scope>NUCLEOTIDE SEQUENCE</scope>
    <source>
        <strain evidence="10">CBS 4856</strain>
    </source>
</reference>
<comment type="caution">
    <text evidence="10">The sequence shown here is derived from an EMBL/GenBank/DDBJ whole genome shotgun (WGS) entry which is preliminary data.</text>
</comment>
<dbReference type="AlphaFoldDB" id="A0A642VEM8"/>
<dbReference type="Proteomes" id="UP000761534">
    <property type="component" value="Unassembled WGS sequence"/>
</dbReference>
<keyword evidence="5 8" id="KW-1133">Transmembrane helix</keyword>
<dbReference type="GO" id="GO:0006820">
    <property type="term" value="P:monoatomic anion transport"/>
    <property type="evidence" value="ECO:0007669"/>
    <property type="project" value="InterPro"/>
</dbReference>
<feature type="transmembrane region" description="Helical" evidence="8">
    <location>
        <begin position="158"/>
        <end position="179"/>
    </location>
</feature>
<evidence type="ECO:0000256" key="3">
    <source>
        <dbReference type="ARBA" id="ARBA00022554"/>
    </source>
</evidence>
<feature type="transmembrane region" description="Helical" evidence="8">
    <location>
        <begin position="124"/>
        <end position="146"/>
    </location>
</feature>
<dbReference type="FunFam" id="1.10.287.570:FF:000003">
    <property type="entry name" value="Anion exchange family protein"/>
    <property type="match status" value="1"/>
</dbReference>
<feature type="transmembrane region" description="Helical" evidence="8">
    <location>
        <begin position="278"/>
        <end position="299"/>
    </location>
</feature>
<keyword evidence="11" id="KW-1185">Reference proteome</keyword>
<evidence type="ECO:0000256" key="6">
    <source>
        <dbReference type="ARBA" id="ARBA00023136"/>
    </source>
</evidence>
<feature type="transmembrane region" description="Helical" evidence="8">
    <location>
        <begin position="458"/>
        <end position="476"/>
    </location>
</feature>
<comment type="subcellular location">
    <subcellularLocation>
        <location evidence="1">Vacuole membrane</location>
        <topology evidence="1">Multi-pass membrane protein</topology>
    </subcellularLocation>
</comment>
<evidence type="ECO:0000256" key="4">
    <source>
        <dbReference type="ARBA" id="ARBA00022692"/>
    </source>
</evidence>
<feature type="domain" description="Bicarbonate transporter-like transmembrane" evidence="9">
    <location>
        <begin position="195"/>
        <end position="514"/>
    </location>
</feature>
<proteinExistence type="inferred from homology"/>
<keyword evidence="6 8" id="KW-0472">Membrane</keyword>
<evidence type="ECO:0000313" key="10">
    <source>
        <dbReference type="EMBL" id="KAA8917827.1"/>
    </source>
</evidence>
<dbReference type="GO" id="GO:0005452">
    <property type="term" value="F:solute:inorganic anion antiporter activity"/>
    <property type="evidence" value="ECO:0007669"/>
    <property type="project" value="InterPro"/>
</dbReference>
<feature type="transmembrane region" description="Helical" evidence="8">
    <location>
        <begin position="482"/>
        <end position="499"/>
    </location>
</feature>
<feature type="transmembrane region" description="Helical" evidence="8">
    <location>
        <begin position="185"/>
        <end position="210"/>
    </location>
</feature>
<dbReference type="InterPro" id="IPR003020">
    <property type="entry name" value="HCO3_transpt_euk"/>
</dbReference>
<dbReference type="Gene3D" id="1.10.287.570">
    <property type="entry name" value="Helical hairpin bin"/>
    <property type="match status" value="1"/>
</dbReference>
<dbReference type="InterPro" id="IPR011531">
    <property type="entry name" value="HCO3_transpt-like_TM_dom"/>
</dbReference>
<dbReference type="GO" id="GO:0050801">
    <property type="term" value="P:monoatomic ion homeostasis"/>
    <property type="evidence" value="ECO:0007669"/>
    <property type="project" value="TreeGrafter"/>
</dbReference>
<comment type="similarity">
    <text evidence="2">Belongs to the anion exchanger (TC 2.A.31) family.</text>
</comment>
<feature type="region of interest" description="Disordered" evidence="7">
    <location>
        <begin position="525"/>
        <end position="569"/>
    </location>
</feature>